<sequence length="368" mass="41624">MVLEGGSLPAAVLDSGGLPAVVLDGGGLPAVVPDGGGCGLVLLTLLERRLPTVAFQRRCSTAAASRRDMTLSKQTEETNSMALSAELECTEMMFPQSITANTTSRAMSAELECTEMTLQQSSTANTPPAGPSNRDARNAEAVSTPQAPFPNMTFDTLEDAHRHYLSFSYKRGFGIRYNYRKKSEVTGEIIRAAMVCHKAGHQAKEKEDTQKPKPVVAERNKSTNSRTECPARMLVKLRDKQWVVTEFNDEHNHPIFKKWSLTSFLRSHRHIPEEDKDFIKVLHTVNMETSRMMQVMAQLYESVEGVPYTPKDMANFRSTLRAQNKFTDMQDTMEYFEQMKLQDKDFYYRYKLDDEDRVQYLFWVDGAS</sequence>
<dbReference type="InterPro" id="IPR004330">
    <property type="entry name" value="FAR1_DNA_bnd_dom"/>
</dbReference>
<dbReference type="AlphaFoldDB" id="A0AAD8TGB0"/>
<dbReference type="Proteomes" id="UP001231189">
    <property type="component" value="Unassembled WGS sequence"/>
</dbReference>
<evidence type="ECO:0000313" key="4">
    <source>
        <dbReference type="Proteomes" id="UP001231189"/>
    </source>
</evidence>
<comment type="caution">
    <text evidence="3">The sequence shown here is derived from an EMBL/GenBank/DDBJ whole genome shotgun (WGS) entry which is preliminary data.</text>
</comment>
<evidence type="ECO:0000313" key="3">
    <source>
        <dbReference type="EMBL" id="KAK1681086.1"/>
    </source>
</evidence>
<organism evidence="3 4">
    <name type="scientific">Lolium multiflorum</name>
    <name type="common">Italian ryegrass</name>
    <name type="synonym">Lolium perenne subsp. multiflorum</name>
    <dbReference type="NCBI Taxonomy" id="4521"/>
    <lineage>
        <taxon>Eukaryota</taxon>
        <taxon>Viridiplantae</taxon>
        <taxon>Streptophyta</taxon>
        <taxon>Embryophyta</taxon>
        <taxon>Tracheophyta</taxon>
        <taxon>Spermatophyta</taxon>
        <taxon>Magnoliopsida</taxon>
        <taxon>Liliopsida</taxon>
        <taxon>Poales</taxon>
        <taxon>Poaceae</taxon>
        <taxon>BOP clade</taxon>
        <taxon>Pooideae</taxon>
        <taxon>Poodae</taxon>
        <taxon>Poeae</taxon>
        <taxon>Poeae Chloroplast Group 2 (Poeae type)</taxon>
        <taxon>Loliodinae</taxon>
        <taxon>Loliinae</taxon>
        <taxon>Lolium</taxon>
    </lineage>
</organism>
<feature type="region of interest" description="Disordered" evidence="1">
    <location>
        <begin position="201"/>
        <end position="226"/>
    </location>
</feature>
<accession>A0AAD8TGB0</accession>
<gene>
    <name evidence="3" type="ORF">QYE76_041934</name>
</gene>
<dbReference type="EMBL" id="JAUUTY010000002">
    <property type="protein sequence ID" value="KAK1681086.1"/>
    <property type="molecule type" value="Genomic_DNA"/>
</dbReference>
<reference evidence="3" key="1">
    <citation type="submission" date="2023-07" db="EMBL/GenBank/DDBJ databases">
        <title>A chromosome-level genome assembly of Lolium multiflorum.</title>
        <authorList>
            <person name="Chen Y."/>
            <person name="Copetti D."/>
            <person name="Kolliker R."/>
            <person name="Studer B."/>
        </authorList>
    </citation>
    <scope>NUCLEOTIDE SEQUENCE</scope>
    <source>
        <strain evidence="3">02402/16</strain>
        <tissue evidence="3">Leaf</tissue>
    </source>
</reference>
<feature type="region of interest" description="Disordered" evidence="1">
    <location>
        <begin position="119"/>
        <end position="150"/>
    </location>
</feature>
<feature type="compositionally biased region" description="Basic and acidic residues" evidence="1">
    <location>
        <begin position="202"/>
        <end position="221"/>
    </location>
</feature>
<protein>
    <recommendedName>
        <fullName evidence="2">FAR1 domain-containing protein</fullName>
    </recommendedName>
</protein>
<feature type="domain" description="FAR1" evidence="2">
    <location>
        <begin position="163"/>
        <end position="256"/>
    </location>
</feature>
<name>A0AAD8TGB0_LOLMU</name>
<keyword evidence="4" id="KW-1185">Reference proteome</keyword>
<dbReference type="PANTHER" id="PTHR47482">
    <property type="entry name" value="OS11G0632001 PROTEIN"/>
    <property type="match status" value="1"/>
</dbReference>
<proteinExistence type="predicted"/>
<dbReference type="Pfam" id="PF03101">
    <property type="entry name" value="FAR1"/>
    <property type="match status" value="1"/>
</dbReference>
<dbReference type="PANTHER" id="PTHR47482:SF24">
    <property type="entry name" value="PROTEIN FAR1-RELATED SEQUENCE"/>
    <property type="match status" value="1"/>
</dbReference>
<evidence type="ECO:0000256" key="1">
    <source>
        <dbReference type="SAM" id="MobiDB-lite"/>
    </source>
</evidence>
<evidence type="ECO:0000259" key="2">
    <source>
        <dbReference type="Pfam" id="PF03101"/>
    </source>
</evidence>